<dbReference type="Proteomes" id="UP000724584">
    <property type="component" value="Unassembled WGS sequence"/>
</dbReference>
<gene>
    <name evidence="1" type="ORF">F5144DRAFT_358359</name>
</gene>
<accession>A0ACB7P1A3</accession>
<keyword evidence="2" id="KW-1185">Reference proteome</keyword>
<comment type="caution">
    <text evidence="1">The sequence shown here is derived from an EMBL/GenBank/DDBJ whole genome shotgun (WGS) entry which is preliminary data.</text>
</comment>
<evidence type="ECO:0000313" key="1">
    <source>
        <dbReference type="EMBL" id="KAH6623335.1"/>
    </source>
</evidence>
<protein>
    <submittedName>
        <fullName evidence="1">Uncharacterized protein</fullName>
    </submittedName>
</protein>
<dbReference type="EMBL" id="JAGIZQ010000006">
    <property type="protein sequence ID" value="KAH6623335.1"/>
    <property type="molecule type" value="Genomic_DNA"/>
</dbReference>
<proteinExistence type="predicted"/>
<sequence length="165" mass="18614">MAVPSTTESFLFLLFRLLLYVFYLSKPSVVMTKRRSCPRAPPHGHEGSHRHRDERNSRSVLAASGDANLFTCLSSFYSREHPEGPWAELGLPLVTRVPGSWNTGREKHLRITRTVSPSSLRLCAHGSGVEIENSGPWNSHGGKPEQQSRIFLRPRYTLLKQPPLK</sequence>
<name>A0ACB7P1A3_9PEZI</name>
<organism evidence="1 2">
    <name type="scientific">Chaetomium tenue</name>
    <dbReference type="NCBI Taxonomy" id="1854479"/>
    <lineage>
        <taxon>Eukaryota</taxon>
        <taxon>Fungi</taxon>
        <taxon>Dikarya</taxon>
        <taxon>Ascomycota</taxon>
        <taxon>Pezizomycotina</taxon>
        <taxon>Sordariomycetes</taxon>
        <taxon>Sordariomycetidae</taxon>
        <taxon>Sordariales</taxon>
        <taxon>Chaetomiaceae</taxon>
        <taxon>Chaetomium</taxon>
    </lineage>
</organism>
<reference evidence="1 2" key="1">
    <citation type="journal article" date="2021" name="Nat. Commun.">
        <title>Genetic determinants of endophytism in the Arabidopsis root mycobiome.</title>
        <authorList>
            <person name="Mesny F."/>
            <person name="Miyauchi S."/>
            <person name="Thiergart T."/>
            <person name="Pickel B."/>
            <person name="Atanasova L."/>
            <person name="Karlsson M."/>
            <person name="Huettel B."/>
            <person name="Barry K.W."/>
            <person name="Haridas S."/>
            <person name="Chen C."/>
            <person name="Bauer D."/>
            <person name="Andreopoulos W."/>
            <person name="Pangilinan J."/>
            <person name="LaButti K."/>
            <person name="Riley R."/>
            <person name="Lipzen A."/>
            <person name="Clum A."/>
            <person name="Drula E."/>
            <person name="Henrissat B."/>
            <person name="Kohler A."/>
            <person name="Grigoriev I.V."/>
            <person name="Martin F.M."/>
            <person name="Hacquard S."/>
        </authorList>
    </citation>
    <scope>NUCLEOTIDE SEQUENCE [LARGE SCALE GENOMIC DNA]</scope>
    <source>
        <strain evidence="1 2">MPI-SDFR-AT-0079</strain>
    </source>
</reference>
<evidence type="ECO:0000313" key="2">
    <source>
        <dbReference type="Proteomes" id="UP000724584"/>
    </source>
</evidence>